<evidence type="ECO:0000256" key="2">
    <source>
        <dbReference type="ARBA" id="ARBA00022771"/>
    </source>
</evidence>
<evidence type="ECO:0008006" key="10">
    <source>
        <dbReference type="Google" id="ProtNLM"/>
    </source>
</evidence>
<dbReference type="PROSITE" id="PS00518">
    <property type="entry name" value="ZF_RING_1"/>
    <property type="match status" value="1"/>
</dbReference>
<dbReference type="InterPro" id="IPR018957">
    <property type="entry name" value="Znf_C3HC4_RING-type"/>
</dbReference>
<evidence type="ECO:0000313" key="9">
    <source>
        <dbReference type="Proteomes" id="UP001530400"/>
    </source>
</evidence>
<evidence type="ECO:0000259" key="6">
    <source>
        <dbReference type="PROSITE" id="PS50089"/>
    </source>
</evidence>
<organism evidence="8 9">
    <name type="scientific">Cyclotella atomus</name>
    <dbReference type="NCBI Taxonomy" id="382360"/>
    <lineage>
        <taxon>Eukaryota</taxon>
        <taxon>Sar</taxon>
        <taxon>Stramenopiles</taxon>
        <taxon>Ochrophyta</taxon>
        <taxon>Bacillariophyta</taxon>
        <taxon>Coscinodiscophyceae</taxon>
        <taxon>Thalassiosirophycidae</taxon>
        <taxon>Stephanodiscales</taxon>
        <taxon>Stephanodiscaceae</taxon>
        <taxon>Cyclotella</taxon>
    </lineage>
</organism>
<dbReference type="InterPro" id="IPR001841">
    <property type="entry name" value="Znf_RING"/>
</dbReference>
<dbReference type="AlphaFoldDB" id="A0ABD3PIF3"/>
<dbReference type="PANTHER" id="PTHR12930:SF0">
    <property type="entry name" value="RING FINGER PROTEIN 113B"/>
    <property type="match status" value="1"/>
</dbReference>
<feature type="compositionally biased region" description="Polar residues" evidence="5">
    <location>
        <begin position="102"/>
        <end position="120"/>
    </location>
</feature>
<proteinExistence type="predicted"/>
<sequence length="326" mass="36796">MFKKPKKKPTALRSVKAAEEGTSSPTATKRPRSDSSSSKEEGDTTADLLHQLRQEQKSSKKAHTSSTSAKSNNNLMQQYKSTNDALTAQQMATRSAEHHPVQNDSNNNDKSGNINGSNDKSGGDVAINKDLPSFTKEKRNPFLAGPIKVSTSIRSTTRFDYQPDICKDYKETGFCGYGDTCIYLHDRGDTKTGWEMEREYEEKKKQMEEEKSKEVERFMREMMDGGGKVNREEDGLNEKEEIEDDGIPFACHICRSHFKDPIVTPCHHYFCQGCMSKRVKEVGTGCPVCGKDMHGVLNHPRALVAKKRRLCGREGDWEEYYKMNVS</sequence>
<keyword evidence="3 4" id="KW-0862">Zinc</keyword>
<accession>A0ABD3PIF3</accession>
<dbReference type="InterPro" id="IPR017907">
    <property type="entry name" value="Znf_RING_CS"/>
</dbReference>
<keyword evidence="9" id="KW-1185">Reference proteome</keyword>
<dbReference type="Proteomes" id="UP001530400">
    <property type="component" value="Unassembled WGS sequence"/>
</dbReference>
<feature type="domain" description="C3H1-type" evidence="7">
    <location>
        <begin position="160"/>
        <end position="188"/>
    </location>
</feature>
<dbReference type="InterPro" id="IPR039971">
    <property type="entry name" value="CWC24-like"/>
</dbReference>
<dbReference type="Pfam" id="PF00642">
    <property type="entry name" value="zf-CCCH"/>
    <property type="match status" value="1"/>
</dbReference>
<dbReference type="EMBL" id="JALLPJ020000608">
    <property type="protein sequence ID" value="KAL3787511.1"/>
    <property type="molecule type" value="Genomic_DNA"/>
</dbReference>
<evidence type="ECO:0000256" key="1">
    <source>
        <dbReference type="ARBA" id="ARBA00022723"/>
    </source>
</evidence>
<feature type="compositionally biased region" description="Basic and acidic residues" evidence="5">
    <location>
        <begin position="31"/>
        <end position="42"/>
    </location>
</feature>
<dbReference type="GO" id="GO:0008270">
    <property type="term" value="F:zinc ion binding"/>
    <property type="evidence" value="ECO:0007669"/>
    <property type="project" value="UniProtKB-KW"/>
</dbReference>
<dbReference type="SMART" id="SM00356">
    <property type="entry name" value="ZnF_C3H1"/>
    <property type="match status" value="1"/>
</dbReference>
<dbReference type="CDD" id="cd16539">
    <property type="entry name" value="RING-HC_RNF113A_B"/>
    <property type="match status" value="1"/>
</dbReference>
<dbReference type="Pfam" id="PF00097">
    <property type="entry name" value="zf-C3HC4"/>
    <property type="match status" value="1"/>
</dbReference>
<dbReference type="SUPFAM" id="SSF90229">
    <property type="entry name" value="CCCH zinc finger"/>
    <property type="match status" value="1"/>
</dbReference>
<evidence type="ECO:0000259" key="7">
    <source>
        <dbReference type="PROSITE" id="PS50103"/>
    </source>
</evidence>
<feature type="compositionally biased region" description="Basic residues" evidence="5">
    <location>
        <begin position="1"/>
        <end position="10"/>
    </location>
</feature>
<dbReference type="InterPro" id="IPR036855">
    <property type="entry name" value="Znf_CCCH_sf"/>
</dbReference>
<name>A0ABD3PIF3_9STRA</name>
<evidence type="ECO:0000256" key="3">
    <source>
        <dbReference type="ARBA" id="ARBA00022833"/>
    </source>
</evidence>
<dbReference type="InterPro" id="IPR013083">
    <property type="entry name" value="Znf_RING/FYVE/PHD"/>
</dbReference>
<evidence type="ECO:0000256" key="5">
    <source>
        <dbReference type="SAM" id="MobiDB-lite"/>
    </source>
</evidence>
<dbReference type="Gene3D" id="3.30.40.10">
    <property type="entry name" value="Zinc/RING finger domain, C3HC4 (zinc finger)"/>
    <property type="match status" value="1"/>
</dbReference>
<dbReference type="Gene3D" id="4.10.1000.10">
    <property type="entry name" value="Zinc finger, CCCH-type"/>
    <property type="match status" value="1"/>
</dbReference>
<evidence type="ECO:0000256" key="4">
    <source>
        <dbReference type="PROSITE-ProRule" id="PRU00723"/>
    </source>
</evidence>
<keyword evidence="2 4" id="KW-0863">Zinc-finger</keyword>
<reference evidence="8 9" key="1">
    <citation type="submission" date="2024-10" db="EMBL/GenBank/DDBJ databases">
        <title>Updated reference genomes for cyclostephanoid diatoms.</title>
        <authorList>
            <person name="Roberts W.R."/>
            <person name="Alverson A.J."/>
        </authorList>
    </citation>
    <scope>NUCLEOTIDE SEQUENCE [LARGE SCALE GENOMIC DNA]</scope>
    <source>
        <strain evidence="8 9">AJA010-31</strain>
    </source>
</reference>
<keyword evidence="1 4" id="KW-0479">Metal-binding</keyword>
<dbReference type="SMART" id="SM00184">
    <property type="entry name" value="RING"/>
    <property type="match status" value="1"/>
</dbReference>
<feature type="region of interest" description="Disordered" evidence="5">
    <location>
        <begin position="1"/>
        <end position="138"/>
    </location>
</feature>
<protein>
    <recommendedName>
        <fullName evidence="10">RING-type E3 ubiquitin transferase</fullName>
    </recommendedName>
</protein>
<evidence type="ECO:0000313" key="8">
    <source>
        <dbReference type="EMBL" id="KAL3787511.1"/>
    </source>
</evidence>
<dbReference type="SUPFAM" id="SSF57850">
    <property type="entry name" value="RING/U-box"/>
    <property type="match status" value="1"/>
</dbReference>
<feature type="compositionally biased region" description="Polar residues" evidence="5">
    <location>
        <begin position="72"/>
        <end position="93"/>
    </location>
</feature>
<dbReference type="PANTHER" id="PTHR12930">
    <property type="entry name" value="ZINC FINGER PROTEIN 183"/>
    <property type="match status" value="1"/>
</dbReference>
<dbReference type="PROSITE" id="PS50103">
    <property type="entry name" value="ZF_C3H1"/>
    <property type="match status" value="1"/>
</dbReference>
<feature type="zinc finger region" description="C3H1-type" evidence="4">
    <location>
        <begin position="160"/>
        <end position="188"/>
    </location>
</feature>
<comment type="caution">
    <text evidence="8">The sequence shown here is derived from an EMBL/GenBank/DDBJ whole genome shotgun (WGS) entry which is preliminary data.</text>
</comment>
<dbReference type="PROSITE" id="PS50089">
    <property type="entry name" value="ZF_RING_2"/>
    <property type="match status" value="1"/>
</dbReference>
<dbReference type="InterPro" id="IPR000571">
    <property type="entry name" value="Znf_CCCH"/>
</dbReference>
<gene>
    <name evidence="8" type="ORF">ACHAWO_003501</name>
</gene>
<feature type="domain" description="RING-type" evidence="6">
    <location>
        <begin position="251"/>
        <end position="289"/>
    </location>
</feature>